<sequence>MSYLAITSGVVGIQQFGALTKRSATDLVSCVVHDIEEAQTQKWSATFVTLDDQDLISQVFKIKFDKLLHDVKERNALGASIRSIYSIEYQKRGLPHSHLLSHLHPNDLPKTPKQIDEIVRAQILLDDPELASIVKSELTHGPCGPEFPNTPCMRDWKCSKGFPKRFCDETIAREGSYTEYARLDNGVRWGSERFMAYINVEIAGGVRAIKYLAKYIYKGSDRATLAVPGGYNEIEATLQGRYIGPSQAIWRLMGYATHEGKLADYFSHDEVRTEESTNQNDYTPEYLRQITGQGLATGILKLQVGMLVMLIRNYFSKLGFCNGSRLIVTHLLNRAIKGRIISQDPRFGGKEYIISRASITSGEDVPFTMVRKQLPLRPCFSMTINKSQGQTLKRVGVDLSIPTFTHGQLHVTLSRVTDVRNMIVLLPPEQRTTNNVPNSISSFTSYIREPSDAEEAAFAKELGQHHEAPIARSYIAGLRASRDAIRAYTQSKKALMRVYAPGDW</sequence>
<feature type="non-terminal residue" evidence="3">
    <location>
        <position position="504"/>
    </location>
</feature>
<gene>
    <name evidence="3" type="ORF">EPUL_005234</name>
</gene>
<evidence type="ECO:0000259" key="2">
    <source>
        <dbReference type="Pfam" id="PF21530"/>
    </source>
</evidence>
<dbReference type="Pfam" id="PF14214">
    <property type="entry name" value="Helitron_like_N"/>
    <property type="match status" value="1"/>
</dbReference>
<dbReference type="EMBL" id="PEDP01004736">
    <property type="protein sequence ID" value="POS82038.1"/>
    <property type="molecule type" value="Genomic_DNA"/>
</dbReference>
<organism evidence="3 4">
    <name type="scientific">Erysiphe pulchra</name>
    <dbReference type="NCBI Taxonomy" id="225359"/>
    <lineage>
        <taxon>Eukaryota</taxon>
        <taxon>Fungi</taxon>
        <taxon>Dikarya</taxon>
        <taxon>Ascomycota</taxon>
        <taxon>Pezizomycotina</taxon>
        <taxon>Leotiomycetes</taxon>
        <taxon>Erysiphales</taxon>
        <taxon>Erysiphaceae</taxon>
        <taxon>Erysiphe</taxon>
    </lineage>
</organism>
<accession>A0A2S4PJ38</accession>
<keyword evidence="4" id="KW-1185">Reference proteome</keyword>
<reference evidence="3 4" key="1">
    <citation type="submission" date="2017-10" db="EMBL/GenBank/DDBJ databases">
        <title>Development of genomic resources for the powdery mildew, Erysiphe pulchra.</title>
        <authorList>
            <person name="Wadl P.A."/>
            <person name="Mack B.M."/>
            <person name="Moore G."/>
            <person name="Beltz S.B."/>
        </authorList>
    </citation>
    <scope>NUCLEOTIDE SEQUENCE [LARGE SCALE GENOMIC DNA]</scope>
    <source>
        <strain evidence="3">Cflorida</strain>
    </source>
</reference>
<dbReference type="PANTHER" id="PTHR10492">
    <property type="match status" value="1"/>
</dbReference>
<evidence type="ECO:0000313" key="3">
    <source>
        <dbReference type="EMBL" id="POS82038.1"/>
    </source>
</evidence>
<dbReference type="InterPro" id="IPR049163">
    <property type="entry name" value="Pif1-like_2B_dom"/>
</dbReference>
<protein>
    <submittedName>
        <fullName evidence="3">Uncharacterized protein</fullName>
    </submittedName>
</protein>
<evidence type="ECO:0000313" key="4">
    <source>
        <dbReference type="Proteomes" id="UP000237438"/>
    </source>
</evidence>
<feature type="domain" description="Helitron helicase-like" evidence="1">
    <location>
        <begin position="42"/>
        <end position="100"/>
    </location>
</feature>
<proteinExistence type="predicted"/>
<dbReference type="Pfam" id="PF21530">
    <property type="entry name" value="Pif1_2B_dom"/>
    <property type="match status" value="1"/>
</dbReference>
<dbReference type="OrthoDB" id="4332274at2759"/>
<dbReference type="AlphaFoldDB" id="A0A2S4PJ38"/>
<dbReference type="Proteomes" id="UP000237438">
    <property type="component" value="Unassembled WGS sequence"/>
</dbReference>
<dbReference type="InterPro" id="IPR025476">
    <property type="entry name" value="Helitron_helicase-like"/>
</dbReference>
<comment type="caution">
    <text evidence="3">The sequence shown here is derived from an EMBL/GenBank/DDBJ whole genome shotgun (WGS) entry which is preliminary data.</text>
</comment>
<dbReference type="SUPFAM" id="SSF52540">
    <property type="entry name" value="P-loop containing nucleoside triphosphate hydrolases"/>
    <property type="match status" value="1"/>
</dbReference>
<name>A0A2S4PJ38_9PEZI</name>
<dbReference type="InterPro" id="IPR027417">
    <property type="entry name" value="P-loop_NTPase"/>
</dbReference>
<feature type="domain" description="DNA helicase Pif1-like 2B" evidence="2">
    <location>
        <begin position="285"/>
        <end position="331"/>
    </location>
</feature>
<evidence type="ECO:0000259" key="1">
    <source>
        <dbReference type="Pfam" id="PF14214"/>
    </source>
</evidence>